<evidence type="ECO:0000313" key="4">
    <source>
        <dbReference type="EMBL" id="GLJ62989.1"/>
    </source>
</evidence>
<dbReference type="SUPFAM" id="SSF53335">
    <property type="entry name" value="S-adenosyl-L-methionine-dependent methyltransferases"/>
    <property type="match status" value="1"/>
</dbReference>
<organism evidence="4 5">
    <name type="scientific">Microbacterium barkeri</name>
    <dbReference type="NCBI Taxonomy" id="33917"/>
    <lineage>
        <taxon>Bacteria</taxon>
        <taxon>Bacillati</taxon>
        <taxon>Actinomycetota</taxon>
        <taxon>Actinomycetes</taxon>
        <taxon>Micrococcales</taxon>
        <taxon>Microbacteriaceae</taxon>
        <taxon>Microbacterium</taxon>
    </lineage>
</organism>
<name>A0A9W6H6R4_9MICO</name>
<dbReference type="PANTHER" id="PTHR43464:SF19">
    <property type="entry name" value="UBIQUINONE BIOSYNTHESIS O-METHYLTRANSFERASE, MITOCHONDRIAL"/>
    <property type="match status" value="1"/>
</dbReference>
<keyword evidence="3" id="KW-0949">S-adenosyl-L-methionine</keyword>
<reference evidence="4" key="1">
    <citation type="journal article" date="2014" name="Int. J. Syst. Evol. Microbiol.">
        <title>Complete genome sequence of Corynebacterium casei LMG S-19264T (=DSM 44701T), isolated from a smear-ripened cheese.</title>
        <authorList>
            <consortium name="US DOE Joint Genome Institute (JGI-PGF)"/>
            <person name="Walter F."/>
            <person name="Albersmeier A."/>
            <person name="Kalinowski J."/>
            <person name="Ruckert C."/>
        </authorList>
    </citation>
    <scope>NUCLEOTIDE SEQUENCE</scope>
    <source>
        <strain evidence="4">VKM Ac-1020</strain>
    </source>
</reference>
<dbReference type="GO" id="GO:0008168">
    <property type="term" value="F:methyltransferase activity"/>
    <property type="evidence" value="ECO:0007669"/>
    <property type="project" value="UniProtKB-KW"/>
</dbReference>
<comment type="caution">
    <text evidence="4">The sequence shown here is derived from an EMBL/GenBank/DDBJ whole genome shotgun (WGS) entry which is preliminary data.</text>
</comment>
<reference evidence="4" key="2">
    <citation type="submission" date="2023-01" db="EMBL/GenBank/DDBJ databases">
        <authorList>
            <person name="Sun Q."/>
            <person name="Evtushenko L."/>
        </authorList>
    </citation>
    <scope>NUCLEOTIDE SEQUENCE</scope>
    <source>
        <strain evidence="4">VKM Ac-1020</strain>
    </source>
</reference>
<evidence type="ECO:0000256" key="1">
    <source>
        <dbReference type="ARBA" id="ARBA00022603"/>
    </source>
</evidence>
<dbReference type="Pfam" id="PF13489">
    <property type="entry name" value="Methyltransf_23"/>
    <property type="match status" value="1"/>
</dbReference>
<gene>
    <name evidence="4" type="ORF">GCM10017576_31200</name>
</gene>
<protein>
    <recommendedName>
        <fullName evidence="6">2-polyprenyl-3-methyl-5-hydroxy-6-metoxy-1, 4-benzoquinol methylase</fullName>
    </recommendedName>
</protein>
<evidence type="ECO:0000256" key="3">
    <source>
        <dbReference type="ARBA" id="ARBA00022691"/>
    </source>
</evidence>
<dbReference type="PANTHER" id="PTHR43464">
    <property type="entry name" value="METHYLTRANSFERASE"/>
    <property type="match status" value="1"/>
</dbReference>
<keyword evidence="1" id="KW-0489">Methyltransferase</keyword>
<dbReference type="Gene3D" id="3.40.50.150">
    <property type="entry name" value="Vaccinia Virus protein VP39"/>
    <property type="match status" value="1"/>
</dbReference>
<evidence type="ECO:0000313" key="5">
    <source>
        <dbReference type="Proteomes" id="UP001142462"/>
    </source>
</evidence>
<dbReference type="NCBIfam" id="NF004851">
    <property type="entry name" value="PRK06202.1"/>
    <property type="match status" value="1"/>
</dbReference>
<evidence type="ECO:0000256" key="2">
    <source>
        <dbReference type="ARBA" id="ARBA00022679"/>
    </source>
</evidence>
<proteinExistence type="predicted"/>
<dbReference type="Proteomes" id="UP001142462">
    <property type="component" value="Unassembled WGS sequence"/>
</dbReference>
<accession>A0A9W6H6R4</accession>
<dbReference type="AlphaFoldDB" id="A0A9W6H6R4"/>
<dbReference type="GO" id="GO:0032259">
    <property type="term" value="P:methylation"/>
    <property type="evidence" value="ECO:0007669"/>
    <property type="project" value="UniProtKB-KW"/>
</dbReference>
<dbReference type="EMBL" id="BSEJ01000021">
    <property type="protein sequence ID" value="GLJ62989.1"/>
    <property type="molecule type" value="Genomic_DNA"/>
</dbReference>
<evidence type="ECO:0008006" key="6">
    <source>
        <dbReference type="Google" id="ProtNLM"/>
    </source>
</evidence>
<dbReference type="RefSeq" id="WP_271174692.1">
    <property type="nucleotide sequence ID" value="NZ_BSEJ01000021.1"/>
</dbReference>
<dbReference type="CDD" id="cd02440">
    <property type="entry name" value="AdoMet_MTases"/>
    <property type="match status" value="1"/>
</dbReference>
<keyword evidence="2" id="KW-0808">Transferase</keyword>
<dbReference type="InterPro" id="IPR029063">
    <property type="entry name" value="SAM-dependent_MTases_sf"/>
</dbReference>
<keyword evidence="5" id="KW-1185">Reference proteome</keyword>
<sequence>MPGRLAVRDAVATERMDDPHCDPERLARTYARFGLVNAVVASPRATYRRWIAPRLRQGDVRLLDIGTGGADFPRAVCRWARRERGRLDVLAIDPDPRAFAFAARGPRGRGLRVRQMDAAAVIATGERFDVVVSNHVLHHLSDAEVTALLDESAQLLRPGGVAVHRDIERSRGAYLAFWIGTLPFVPFVLRGTFLREDGLTSIRRSRTARELAQLVPTGWRVERGWPARVEAVREA</sequence>